<accession>I1D6P8</accession>
<keyword evidence="2 4" id="KW-0238">DNA-binding</keyword>
<dbReference type="GO" id="GO:0003700">
    <property type="term" value="F:DNA-binding transcription factor activity"/>
    <property type="evidence" value="ECO:0007669"/>
    <property type="project" value="TreeGrafter"/>
</dbReference>
<dbReference type="InterPro" id="IPR009057">
    <property type="entry name" value="Homeodomain-like_sf"/>
</dbReference>
<evidence type="ECO:0000256" key="2">
    <source>
        <dbReference type="ARBA" id="ARBA00023125"/>
    </source>
</evidence>
<keyword evidence="8" id="KW-1185">Reference proteome</keyword>
<dbReference type="Pfam" id="PF18556">
    <property type="entry name" value="TetR_C_35"/>
    <property type="match status" value="1"/>
</dbReference>
<dbReference type="SUPFAM" id="SSF46689">
    <property type="entry name" value="Homeodomain-like"/>
    <property type="match status" value="1"/>
</dbReference>
<dbReference type="PRINTS" id="PR00455">
    <property type="entry name" value="HTHTETR"/>
</dbReference>
<evidence type="ECO:0000313" key="8">
    <source>
        <dbReference type="Proteomes" id="UP000005087"/>
    </source>
</evidence>
<reference evidence="8" key="2">
    <citation type="submission" date="2012-01" db="EMBL/GenBank/DDBJ databases">
        <title>Noncontiguous Finished sequence of chromosome of Saccharomonospora glauca K62.</title>
        <authorList>
            <consortium name="US DOE Joint Genome Institute"/>
            <person name="Lucas S."/>
            <person name="Han J."/>
            <person name="Lapidus A."/>
            <person name="Cheng J.-F."/>
            <person name="Goodwin L."/>
            <person name="Pitluck S."/>
            <person name="Peters L."/>
            <person name="Mikhailova N."/>
            <person name="Held B."/>
            <person name="Detter J.C."/>
            <person name="Han C."/>
            <person name="Tapia R."/>
            <person name="Land M."/>
            <person name="Hauser L."/>
            <person name="Kyrpides N."/>
            <person name="Ivanova N."/>
            <person name="Pagani I."/>
            <person name="Brambilla E.-M."/>
            <person name="Klenk H.-P."/>
            <person name="Woyke T."/>
        </authorList>
    </citation>
    <scope>NUCLEOTIDE SEQUENCE [LARGE SCALE GENOMIC DNA]</scope>
    <source>
        <strain evidence="8">K62</strain>
    </source>
</reference>
<dbReference type="GO" id="GO:0000976">
    <property type="term" value="F:transcription cis-regulatory region binding"/>
    <property type="evidence" value="ECO:0007669"/>
    <property type="project" value="TreeGrafter"/>
</dbReference>
<organism evidence="7 8">
    <name type="scientific">Saccharomonospora glauca K62</name>
    <dbReference type="NCBI Taxonomy" id="928724"/>
    <lineage>
        <taxon>Bacteria</taxon>
        <taxon>Bacillati</taxon>
        <taxon>Actinomycetota</taxon>
        <taxon>Actinomycetes</taxon>
        <taxon>Pseudonocardiales</taxon>
        <taxon>Pseudonocardiaceae</taxon>
        <taxon>Saccharomonospora</taxon>
    </lineage>
</organism>
<evidence type="ECO:0000313" key="7">
    <source>
        <dbReference type="EMBL" id="EIF00623.1"/>
    </source>
</evidence>
<evidence type="ECO:0000256" key="5">
    <source>
        <dbReference type="SAM" id="MobiDB-lite"/>
    </source>
</evidence>
<dbReference type="PROSITE" id="PS50977">
    <property type="entry name" value="HTH_TETR_2"/>
    <property type="match status" value="1"/>
</dbReference>
<evidence type="ECO:0000259" key="6">
    <source>
        <dbReference type="PROSITE" id="PS50977"/>
    </source>
</evidence>
<dbReference type="HOGENOM" id="CLU_088557_0_0_11"/>
<dbReference type="Proteomes" id="UP000005087">
    <property type="component" value="Chromosome"/>
</dbReference>
<evidence type="ECO:0000256" key="4">
    <source>
        <dbReference type="PROSITE-ProRule" id="PRU00335"/>
    </source>
</evidence>
<dbReference type="OrthoDB" id="4371863at2"/>
<dbReference type="Pfam" id="PF00440">
    <property type="entry name" value="TetR_N"/>
    <property type="match status" value="1"/>
</dbReference>
<keyword evidence="1" id="KW-0805">Transcription regulation</keyword>
<dbReference type="InterPro" id="IPR001647">
    <property type="entry name" value="HTH_TetR"/>
</dbReference>
<dbReference type="InterPro" id="IPR050109">
    <property type="entry name" value="HTH-type_TetR-like_transc_reg"/>
</dbReference>
<sequence>MAQITNHADRVRASLREQLLDATTELLTESGYAGLRMADVAAAVGVSRQTVYNEFGNKAALVQAVVLRILGEVTEGIRHRLDEAGDVLTGVHAATVYTVEHARRNRLVAAVMGARPAEDLLPLITTRGQPVLHAATDLAEAYLREQLPDLADPRFVATTMARLTLSHLVLPHGSATDAADHVRTVVAALLRPDTTFPPSISTARDRRDRNHDRDTGRAP</sequence>
<dbReference type="Gene3D" id="1.10.357.10">
    <property type="entry name" value="Tetracycline Repressor, domain 2"/>
    <property type="match status" value="1"/>
</dbReference>
<feature type="domain" description="HTH tetR-type" evidence="6">
    <location>
        <begin position="13"/>
        <end position="73"/>
    </location>
</feature>
<name>I1D6P8_9PSEU</name>
<reference evidence="7 8" key="1">
    <citation type="submission" date="2011-09" db="EMBL/GenBank/DDBJ databases">
        <authorList>
            <consortium name="US DOE Joint Genome Institute (JGI-PGF)"/>
            <person name="Lucas S."/>
            <person name="Han J."/>
            <person name="Lapidus A."/>
            <person name="Cheng J.-F."/>
            <person name="Goodwin L."/>
            <person name="Pitluck S."/>
            <person name="Peters L."/>
            <person name="Land M.L."/>
            <person name="Hauser L."/>
            <person name="Brambilla E."/>
            <person name="Klenk H.-P."/>
            <person name="Woyke T.J."/>
        </authorList>
    </citation>
    <scope>NUCLEOTIDE SEQUENCE [LARGE SCALE GENOMIC DNA]</scope>
    <source>
        <strain evidence="7 8">K62</strain>
    </source>
</reference>
<feature type="region of interest" description="Disordered" evidence="5">
    <location>
        <begin position="196"/>
        <end position="219"/>
    </location>
</feature>
<gene>
    <name evidence="7" type="ORF">SacglDRAFT_03776</name>
</gene>
<feature type="DNA-binding region" description="H-T-H motif" evidence="4">
    <location>
        <begin position="36"/>
        <end position="55"/>
    </location>
</feature>
<dbReference type="AlphaFoldDB" id="I1D6P8"/>
<dbReference type="EMBL" id="CM001484">
    <property type="protein sequence ID" value="EIF00623.1"/>
    <property type="molecule type" value="Genomic_DNA"/>
</dbReference>
<feature type="compositionally biased region" description="Basic and acidic residues" evidence="5">
    <location>
        <begin position="203"/>
        <end position="219"/>
    </location>
</feature>
<evidence type="ECO:0000256" key="3">
    <source>
        <dbReference type="ARBA" id="ARBA00023163"/>
    </source>
</evidence>
<keyword evidence="3" id="KW-0804">Transcription</keyword>
<proteinExistence type="predicted"/>
<dbReference type="eggNOG" id="COG1309">
    <property type="taxonomic scope" value="Bacteria"/>
</dbReference>
<dbReference type="PANTHER" id="PTHR30055:SF234">
    <property type="entry name" value="HTH-TYPE TRANSCRIPTIONAL REGULATOR BETI"/>
    <property type="match status" value="1"/>
</dbReference>
<dbReference type="STRING" id="928724.SacglDRAFT_03776"/>
<dbReference type="PANTHER" id="PTHR30055">
    <property type="entry name" value="HTH-TYPE TRANSCRIPTIONAL REGULATOR RUTR"/>
    <property type="match status" value="1"/>
</dbReference>
<dbReference type="RefSeq" id="WP_005466423.1">
    <property type="nucleotide sequence ID" value="NZ_CM001484.1"/>
</dbReference>
<evidence type="ECO:0000256" key="1">
    <source>
        <dbReference type="ARBA" id="ARBA00023015"/>
    </source>
</evidence>
<protein>
    <submittedName>
        <fullName evidence="7">Transcriptional regulator</fullName>
    </submittedName>
</protein>
<dbReference type="InterPro" id="IPR040611">
    <property type="entry name" value="AlkX_C"/>
</dbReference>